<dbReference type="CDD" id="cd00475">
    <property type="entry name" value="Cis_IPPS"/>
    <property type="match status" value="1"/>
</dbReference>
<dbReference type="EC" id="2.5.1.-" evidence="2"/>
<protein>
    <recommendedName>
        <fullName evidence="2">Isoprenyl transferase</fullName>
        <ecNumber evidence="2">2.5.1.-</ecNumber>
    </recommendedName>
</protein>
<dbReference type="PANTHER" id="PTHR10291:SF0">
    <property type="entry name" value="DEHYDRODOLICHYL DIPHOSPHATE SYNTHASE 2"/>
    <property type="match status" value="1"/>
</dbReference>
<dbReference type="Proteomes" id="UP001180616">
    <property type="component" value="Chromosome"/>
</dbReference>
<feature type="binding site" evidence="2">
    <location>
        <position position="47"/>
    </location>
    <ligand>
        <name>substrate</name>
    </ligand>
</feature>
<dbReference type="PANTHER" id="PTHR10291">
    <property type="entry name" value="DEHYDRODOLICHYL DIPHOSPHATE SYNTHASE FAMILY MEMBER"/>
    <property type="match status" value="1"/>
</dbReference>
<dbReference type="Pfam" id="PF01255">
    <property type="entry name" value="Prenyltransf"/>
    <property type="match status" value="1"/>
</dbReference>
<evidence type="ECO:0000256" key="3">
    <source>
        <dbReference type="SAM" id="MobiDB-lite"/>
    </source>
</evidence>
<dbReference type="NCBIfam" id="TIGR00055">
    <property type="entry name" value="uppS"/>
    <property type="match status" value="1"/>
</dbReference>
<dbReference type="PROSITE" id="PS01066">
    <property type="entry name" value="UPP_SYNTHASE"/>
    <property type="match status" value="1"/>
</dbReference>
<gene>
    <name evidence="4" type="primary">uppS</name>
    <name evidence="4" type="ORF">KPS_003363</name>
</gene>
<dbReference type="Gene3D" id="3.40.1180.10">
    <property type="entry name" value="Decaprenyl diphosphate synthase-like"/>
    <property type="match status" value="1"/>
</dbReference>
<proteinExistence type="inferred from homology"/>
<evidence type="ECO:0000256" key="1">
    <source>
        <dbReference type="ARBA" id="ARBA00022679"/>
    </source>
</evidence>
<feature type="active site" description="Proton acceptor" evidence="2">
    <location>
        <position position="82"/>
    </location>
</feature>
<feature type="binding site" evidence="2">
    <location>
        <position position="217"/>
    </location>
    <ligand>
        <name>Mg(2+)</name>
        <dbReference type="ChEBI" id="CHEBI:18420"/>
    </ligand>
</feature>
<feature type="binding site" evidence="2">
    <location>
        <position position="34"/>
    </location>
    <ligand>
        <name>Mg(2+)</name>
        <dbReference type="ChEBI" id="CHEBI:18420"/>
    </ligand>
</feature>
<keyword evidence="5" id="KW-1185">Reference proteome</keyword>
<feature type="binding site" evidence="2">
    <location>
        <begin position="35"/>
        <end position="38"/>
    </location>
    <ligand>
        <name>substrate</name>
    </ligand>
</feature>
<comment type="function">
    <text evidence="2">Catalyzes the condensation of isopentenyl diphosphate (IPP) with allylic pyrophosphates generating different type of terpenoids.</text>
</comment>
<feature type="binding site" evidence="2">
    <location>
        <position position="198"/>
    </location>
    <ligand>
        <name>substrate</name>
    </ligand>
</feature>
<dbReference type="InterPro" id="IPR001441">
    <property type="entry name" value="UPP_synth-like"/>
</dbReference>
<comment type="subunit">
    <text evidence="2">Homodimer.</text>
</comment>
<comment type="cofactor">
    <cofactor evidence="2">
        <name>Mg(2+)</name>
        <dbReference type="ChEBI" id="CHEBI:18420"/>
    </cofactor>
    <text evidence="2">Binds 2 magnesium ions per subunit.</text>
</comment>
<dbReference type="InterPro" id="IPR018520">
    <property type="entry name" value="UPP_synth-like_CS"/>
</dbReference>
<keyword evidence="2" id="KW-0460">Magnesium</keyword>
<feature type="binding site" evidence="2">
    <location>
        <position position="83"/>
    </location>
    <ligand>
        <name>substrate</name>
    </ligand>
</feature>
<dbReference type="GO" id="GO:0008834">
    <property type="term" value="F:ditrans,polycis-undecaprenyl-diphosphate synthase [(2E,6E)-farnesyl-diphosphate specific] activity"/>
    <property type="evidence" value="ECO:0007669"/>
    <property type="project" value="UniProtKB-EC"/>
</dbReference>
<reference evidence="4" key="1">
    <citation type="submission" date="2023-09" db="EMBL/GenBank/DDBJ databases">
        <authorList>
            <consortium name="CW5 consortium"/>
            <person name="Lu C.-W."/>
        </authorList>
    </citation>
    <scope>NUCLEOTIDE SEQUENCE</scope>
    <source>
        <strain evidence="4">KPS</strain>
    </source>
</reference>
<evidence type="ECO:0000256" key="2">
    <source>
        <dbReference type="HAMAP-Rule" id="MF_01139"/>
    </source>
</evidence>
<evidence type="ECO:0000313" key="4">
    <source>
        <dbReference type="EMBL" id="WMW65249.1"/>
    </source>
</evidence>
<feature type="region of interest" description="Disordered" evidence="3">
    <location>
        <begin position="1"/>
        <end position="23"/>
    </location>
</feature>
<evidence type="ECO:0000313" key="5">
    <source>
        <dbReference type="Proteomes" id="UP001180616"/>
    </source>
</evidence>
<dbReference type="SUPFAM" id="SSF64005">
    <property type="entry name" value="Undecaprenyl diphosphate synthase"/>
    <property type="match status" value="1"/>
</dbReference>
<dbReference type="InterPro" id="IPR036424">
    <property type="entry name" value="UPP_synth-like_sf"/>
</dbReference>
<feature type="binding site" evidence="2">
    <location>
        <position position="51"/>
    </location>
    <ligand>
        <name>substrate</name>
    </ligand>
</feature>
<accession>A0ABY9R3C6</accession>
<feature type="active site" evidence="2">
    <location>
        <position position="34"/>
    </location>
</feature>
<name>A0ABY9R3C6_9BACT</name>
<keyword evidence="2" id="KW-0479">Metal-binding</keyword>
<sequence length="255" mass="28198">MNNAPAAGSSLPETSAPNTLSPDSLPRHVAVIMDGNGRWATQRGLSRSDGHRAGTEAARAIVTECRTLGIPHLTMYTFSKENWGRPGAEVKFLFELLVDFLREELPNLVKRDIRLSVFGQLADLPLAARKALEHAISRTAACTTMRLNLALNYSARDEILMACRALAAEGLPPEAITEDAFAARLWTAGQPDPDLVIRTSGEVRISNFLLYQSAYSEFHFTDTLWPDFTPEHFRAALRDYAGRQRRFGKTEATPA</sequence>
<feature type="binding site" evidence="2">
    <location>
        <position position="39"/>
    </location>
    <ligand>
        <name>substrate</name>
    </ligand>
</feature>
<feature type="binding site" evidence="2">
    <location>
        <begin position="204"/>
        <end position="206"/>
    </location>
    <ligand>
        <name>substrate</name>
    </ligand>
</feature>
<feature type="binding site" evidence="2">
    <location>
        <begin position="79"/>
        <end position="81"/>
    </location>
    <ligand>
        <name>substrate</name>
    </ligand>
</feature>
<comment type="similarity">
    <text evidence="2">Belongs to the UPP synthase family.</text>
</comment>
<dbReference type="EMBL" id="CP133659">
    <property type="protein sequence ID" value="WMW65249.1"/>
    <property type="molecule type" value="Genomic_DNA"/>
</dbReference>
<dbReference type="HAMAP" id="MF_01139">
    <property type="entry name" value="ISPT"/>
    <property type="match status" value="1"/>
</dbReference>
<keyword evidence="1 2" id="KW-0808">Transferase</keyword>
<organism evidence="4 5">
    <name type="scientific">Nitratidesulfovibrio liaohensis</name>
    <dbReference type="NCBI Taxonomy" id="2604158"/>
    <lineage>
        <taxon>Bacteria</taxon>
        <taxon>Pseudomonadati</taxon>
        <taxon>Thermodesulfobacteriota</taxon>
        <taxon>Desulfovibrionia</taxon>
        <taxon>Desulfovibrionales</taxon>
        <taxon>Desulfovibrionaceae</taxon>
        <taxon>Nitratidesulfovibrio</taxon>
    </lineage>
</organism>
<feature type="binding site" evidence="2">
    <location>
        <position position="85"/>
    </location>
    <ligand>
        <name>substrate</name>
    </ligand>
</feature>
<feature type="compositionally biased region" description="Polar residues" evidence="3">
    <location>
        <begin position="11"/>
        <end position="22"/>
    </location>
</feature>